<reference evidence="2 3" key="1">
    <citation type="submission" date="2022-11" db="EMBL/GenBank/DDBJ databases">
        <title>Minimal conservation of predation-associated metabolite biosynthetic gene clusters underscores biosynthetic potential of Myxococcota including descriptions for ten novel species: Archangium lansinium sp. nov., Myxococcus landrumus sp. nov., Nannocystis bai.</title>
        <authorList>
            <person name="Ahearne A."/>
            <person name="Stevens C."/>
            <person name="Dowd S."/>
        </authorList>
    </citation>
    <scope>NUCLEOTIDE SEQUENCE [LARGE SCALE GENOMIC DNA]</scope>
    <source>
        <strain evidence="2 3">RJM3</strain>
    </source>
</reference>
<evidence type="ECO:0000313" key="3">
    <source>
        <dbReference type="Proteomes" id="UP001221411"/>
    </source>
</evidence>
<dbReference type="PROSITE" id="PS51257">
    <property type="entry name" value="PROKAR_LIPOPROTEIN"/>
    <property type="match status" value="1"/>
</dbReference>
<keyword evidence="3" id="KW-1185">Reference proteome</keyword>
<comment type="caution">
    <text evidence="2">The sequence shown here is derived from an EMBL/GenBank/DDBJ whole genome shotgun (WGS) entry which is preliminary data.</text>
</comment>
<evidence type="ECO:0000313" key="2">
    <source>
        <dbReference type="EMBL" id="MDC0742381.1"/>
    </source>
</evidence>
<protein>
    <recommendedName>
        <fullName evidence="4">Tryptophan synthase alpha chain</fullName>
    </recommendedName>
</protein>
<feature type="chain" id="PRO_5047491432" description="Tryptophan synthase alpha chain" evidence="1">
    <location>
        <begin position="19"/>
        <end position="288"/>
    </location>
</feature>
<dbReference type="EMBL" id="JAQNDO010000001">
    <property type="protein sequence ID" value="MDC0742381.1"/>
    <property type="molecule type" value="Genomic_DNA"/>
</dbReference>
<sequence>MMYRHVFGFLGLSIFLLAAACAPELQTDGTGGTGGAGAAGGMGGTGGTGGLECTSAADCADNECKVGPSCNAGVCEWTTVNMPGTPVGAQIYGDCKVRECDATGNVTETEIDGDFYDFVDPCYQDGCSAGASPQPDPGKQCTTKWGKVGLCGDAFNCIECAVDADCSGYKCTSIGRCVPLHCLNGVFDSPSGETDIDCGGPCTPCAAGLKCNQRSDCEGEGLCIGSPKVCQVPTCSDAVQNGNETDSDCGGNCAEDVADPKRCSEGQGCLFPNDCAAGLSCKSGTCQP</sequence>
<evidence type="ECO:0000256" key="1">
    <source>
        <dbReference type="SAM" id="SignalP"/>
    </source>
</evidence>
<accession>A0ABT5EKR4</accession>
<name>A0ABT5EKR4_9BACT</name>
<proteinExistence type="predicted"/>
<dbReference type="Proteomes" id="UP001221411">
    <property type="component" value="Unassembled WGS sequence"/>
</dbReference>
<gene>
    <name evidence="2" type="ORF">POL67_13595</name>
</gene>
<evidence type="ECO:0008006" key="4">
    <source>
        <dbReference type="Google" id="ProtNLM"/>
    </source>
</evidence>
<dbReference type="RefSeq" id="WP_271917730.1">
    <property type="nucleotide sequence ID" value="NZ_JAQNDO010000001.1"/>
</dbReference>
<organism evidence="2 3">
    <name type="scientific">Polyangium mundeleinium</name>
    <dbReference type="NCBI Taxonomy" id="2995306"/>
    <lineage>
        <taxon>Bacteria</taxon>
        <taxon>Pseudomonadati</taxon>
        <taxon>Myxococcota</taxon>
        <taxon>Polyangia</taxon>
        <taxon>Polyangiales</taxon>
        <taxon>Polyangiaceae</taxon>
        <taxon>Polyangium</taxon>
    </lineage>
</organism>
<feature type="signal peptide" evidence="1">
    <location>
        <begin position="1"/>
        <end position="18"/>
    </location>
</feature>
<keyword evidence="1" id="KW-0732">Signal</keyword>